<dbReference type="EMBL" id="CADCXV010001211">
    <property type="protein sequence ID" value="CAB0042614.1"/>
    <property type="molecule type" value="Genomic_DNA"/>
</dbReference>
<name>A0A6H5IXZ4_9HYME</name>
<keyword evidence="2" id="KW-1185">Reference proteome</keyword>
<organism evidence="1 2">
    <name type="scientific">Trichogramma brassicae</name>
    <dbReference type="NCBI Taxonomy" id="86971"/>
    <lineage>
        <taxon>Eukaryota</taxon>
        <taxon>Metazoa</taxon>
        <taxon>Ecdysozoa</taxon>
        <taxon>Arthropoda</taxon>
        <taxon>Hexapoda</taxon>
        <taxon>Insecta</taxon>
        <taxon>Pterygota</taxon>
        <taxon>Neoptera</taxon>
        <taxon>Endopterygota</taxon>
        <taxon>Hymenoptera</taxon>
        <taxon>Apocrita</taxon>
        <taxon>Proctotrupomorpha</taxon>
        <taxon>Chalcidoidea</taxon>
        <taxon>Trichogrammatidae</taxon>
        <taxon>Trichogramma</taxon>
    </lineage>
</organism>
<sequence length="68" mass="7865">MEAKLTSLRQDVDFIKTYLTEKRPFRENENIVDLQTITNKHGVNFPLTSHQEFLDFNLKLTGELAAAI</sequence>
<dbReference type="AlphaFoldDB" id="A0A6H5IXZ4"/>
<accession>A0A6H5IXZ4</accession>
<evidence type="ECO:0000313" key="2">
    <source>
        <dbReference type="Proteomes" id="UP000479190"/>
    </source>
</evidence>
<feature type="non-terminal residue" evidence="1">
    <location>
        <position position="68"/>
    </location>
</feature>
<proteinExistence type="predicted"/>
<dbReference type="Proteomes" id="UP000479190">
    <property type="component" value="Unassembled WGS sequence"/>
</dbReference>
<gene>
    <name evidence="1" type="ORF">TBRA_LOCUS14226</name>
</gene>
<protein>
    <submittedName>
        <fullName evidence="1">Uncharacterized protein</fullName>
    </submittedName>
</protein>
<dbReference type="OrthoDB" id="7697863at2759"/>
<reference evidence="1 2" key="1">
    <citation type="submission" date="2020-02" db="EMBL/GenBank/DDBJ databases">
        <authorList>
            <person name="Ferguson B K."/>
        </authorList>
    </citation>
    <scope>NUCLEOTIDE SEQUENCE [LARGE SCALE GENOMIC DNA]</scope>
</reference>
<evidence type="ECO:0000313" key="1">
    <source>
        <dbReference type="EMBL" id="CAB0042614.1"/>
    </source>
</evidence>